<protein>
    <submittedName>
        <fullName evidence="2">MBL fold metallo-hydrolase</fullName>
    </submittedName>
</protein>
<evidence type="ECO:0000259" key="1">
    <source>
        <dbReference type="PROSITE" id="PS50902"/>
    </source>
</evidence>
<dbReference type="GO" id="GO:0010181">
    <property type="term" value="F:FMN binding"/>
    <property type="evidence" value="ECO:0007669"/>
    <property type="project" value="InterPro"/>
</dbReference>
<dbReference type="PANTHER" id="PTHR43717">
    <property type="entry name" value="ANAEROBIC NITRIC OXIDE REDUCTASE FLAVORUBREDOXIN"/>
    <property type="match status" value="1"/>
</dbReference>
<dbReference type="GO" id="GO:0046872">
    <property type="term" value="F:metal ion binding"/>
    <property type="evidence" value="ECO:0007669"/>
    <property type="project" value="InterPro"/>
</dbReference>
<dbReference type="InterPro" id="IPR008254">
    <property type="entry name" value="Flavodoxin/NO_synth"/>
</dbReference>
<dbReference type="OrthoDB" id="6433at2157"/>
<evidence type="ECO:0000313" key="2">
    <source>
        <dbReference type="EMBL" id="PAV08156.1"/>
    </source>
</evidence>
<dbReference type="PROSITE" id="PS50902">
    <property type="entry name" value="FLAVODOXIN_LIKE"/>
    <property type="match status" value="1"/>
</dbReference>
<sequence>MKAKAPKLTDDIYFVGTLDWDRREYHGYTLNGTSYNAFLVFSDDNKAVLIDNVYPEKMYIAQMWGRIQDAFEDRGLDEVKIDYIIQNHVEKDHSGALTEIHQKFPDAPIYSTDVAKPGLIKHYPELADATFITVATGDSLELEGKTFTFMDAKMLHWPDSMFTFLNEEGILFSNDAFGQHLCKRERYDYEVPESELMDAAQKFYANLLTPLTPLLKNKLNEVVEIGLLDKIKTIAPSHGQVWTDPMKIIGAYLDWANGVCKVDQATLIYDTMHFSTEYMAHAIAEGIMSKGVDVKMHFLKEDERSEIVKDVLESKAVLMGVPTLFNKVFPSIADVYLYIDELQFDRTGLKRLGATFGSYGWSGNGPAWLNGKMEEAGFDMVGNMEVNYVPDDDDLAACFDFGAEIGEKIKEL</sequence>
<dbReference type="InterPro" id="IPR001279">
    <property type="entry name" value="Metallo-B-lactamas"/>
</dbReference>
<dbReference type="CDD" id="cd07709">
    <property type="entry name" value="flavodiiron_proteins_MBL-fold"/>
    <property type="match status" value="1"/>
</dbReference>
<dbReference type="EMBL" id="LMVN01000002">
    <property type="protein sequence ID" value="PAV08156.1"/>
    <property type="molecule type" value="Genomic_DNA"/>
</dbReference>
<keyword evidence="3" id="KW-1185">Reference proteome</keyword>
<comment type="caution">
    <text evidence="2">The sequence shown here is derived from an EMBL/GenBank/DDBJ whole genome shotgun (WGS) entry which is preliminary data.</text>
</comment>
<dbReference type="Proteomes" id="UP000217528">
    <property type="component" value="Unassembled WGS sequence"/>
</dbReference>
<dbReference type="GO" id="GO:0016787">
    <property type="term" value="F:hydrolase activity"/>
    <property type="evidence" value="ECO:0007669"/>
    <property type="project" value="UniProtKB-KW"/>
</dbReference>
<feature type="domain" description="Flavodoxin-like" evidence="1">
    <location>
        <begin position="265"/>
        <end position="406"/>
    </location>
</feature>
<name>A0A2A2HFT1_9EURY</name>
<dbReference type="InterPro" id="IPR029039">
    <property type="entry name" value="Flavoprotein-like_sf"/>
</dbReference>
<dbReference type="GO" id="GO:0009055">
    <property type="term" value="F:electron transfer activity"/>
    <property type="evidence" value="ECO:0007669"/>
    <property type="project" value="InterPro"/>
</dbReference>
<reference evidence="2 3" key="1">
    <citation type="journal article" date="2017" name="BMC Genomics">
        <title>Genomic analysis of methanogenic archaea reveals a shift towards energy conservation.</title>
        <authorList>
            <person name="Gilmore S.P."/>
            <person name="Henske J.K."/>
            <person name="Sexton J.A."/>
            <person name="Solomon K.V."/>
            <person name="Seppala S."/>
            <person name="Yoo J.I."/>
            <person name="Huyett L.M."/>
            <person name="Pressman A."/>
            <person name="Cogan J.Z."/>
            <person name="Kivenson V."/>
            <person name="Peng X."/>
            <person name="Tan Y."/>
            <person name="Valentine D.L."/>
            <person name="O'Malley M.A."/>
        </authorList>
    </citation>
    <scope>NUCLEOTIDE SEQUENCE [LARGE SCALE GENOMIC DNA]</scope>
    <source>
        <strain evidence="2 3">1R-7</strain>
    </source>
</reference>
<proteinExistence type="predicted"/>
<dbReference type="SUPFAM" id="SSF52218">
    <property type="entry name" value="Flavoproteins"/>
    <property type="match status" value="1"/>
</dbReference>
<dbReference type="InterPro" id="IPR016440">
    <property type="entry name" value="Rubredoxin-O_OxRdtase"/>
</dbReference>
<keyword evidence="2" id="KW-0378">Hydrolase</keyword>
<dbReference type="SUPFAM" id="SSF56281">
    <property type="entry name" value="Metallo-hydrolase/oxidoreductase"/>
    <property type="match status" value="1"/>
</dbReference>
<dbReference type="Pfam" id="PF00258">
    <property type="entry name" value="Flavodoxin_1"/>
    <property type="match status" value="1"/>
</dbReference>
<dbReference type="InterPro" id="IPR036866">
    <property type="entry name" value="RibonucZ/Hydroxyglut_hydro"/>
</dbReference>
<dbReference type="Pfam" id="PF19583">
    <property type="entry name" value="ODP"/>
    <property type="match status" value="1"/>
</dbReference>
<dbReference type="GO" id="GO:0016491">
    <property type="term" value="F:oxidoreductase activity"/>
    <property type="evidence" value="ECO:0007669"/>
    <property type="project" value="InterPro"/>
</dbReference>
<dbReference type="Gene3D" id="3.40.50.360">
    <property type="match status" value="1"/>
</dbReference>
<dbReference type="Gene3D" id="3.60.15.10">
    <property type="entry name" value="Ribonuclease Z/Hydroxyacylglutathione hydrolase-like"/>
    <property type="match status" value="1"/>
</dbReference>
<dbReference type="RefSeq" id="WP_095608058.1">
    <property type="nucleotide sequence ID" value="NZ_CAUHCB010000006.1"/>
</dbReference>
<evidence type="ECO:0000313" key="3">
    <source>
        <dbReference type="Proteomes" id="UP000217528"/>
    </source>
</evidence>
<dbReference type="PANTHER" id="PTHR43717:SF1">
    <property type="entry name" value="ANAEROBIC NITRIC OXIDE REDUCTASE FLAVORUBREDOXIN"/>
    <property type="match status" value="1"/>
</dbReference>
<dbReference type="PIRSF" id="PIRSF005243">
    <property type="entry name" value="ROO"/>
    <property type="match status" value="1"/>
</dbReference>
<dbReference type="SMART" id="SM00849">
    <property type="entry name" value="Lactamase_B"/>
    <property type="match status" value="1"/>
</dbReference>
<dbReference type="InterPro" id="IPR045761">
    <property type="entry name" value="ODP_dom"/>
</dbReference>
<dbReference type="AlphaFoldDB" id="A0A2A2HFT1"/>
<gene>
    <name evidence="2" type="ORF">ASJ82_01315</name>
</gene>
<accession>A0A2A2HFT1</accession>
<organism evidence="2 3">
    <name type="scientific">Methanosphaera cuniculi</name>
    <dbReference type="NCBI Taxonomy" id="1077256"/>
    <lineage>
        <taxon>Archaea</taxon>
        <taxon>Methanobacteriati</taxon>
        <taxon>Methanobacteriota</taxon>
        <taxon>Methanomada group</taxon>
        <taxon>Methanobacteria</taxon>
        <taxon>Methanobacteriales</taxon>
        <taxon>Methanobacteriaceae</taxon>
        <taxon>Methanosphaera</taxon>
    </lineage>
</organism>